<dbReference type="Pfam" id="PF13148">
    <property type="entry name" value="DUF3987"/>
    <property type="match status" value="1"/>
</dbReference>
<reference evidence="3 4" key="1">
    <citation type="submission" date="2019-02" db="EMBL/GenBank/DDBJ databases">
        <title>Deep-cultivation of Planctomycetes and their phenomic and genomic characterization uncovers novel biology.</title>
        <authorList>
            <person name="Wiegand S."/>
            <person name="Jogler M."/>
            <person name="Boedeker C."/>
            <person name="Pinto D."/>
            <person name="Vollmers J."/>
            <person name="Rivas-Marin E."/>
            <person name="Kohn T."/>
            <person name="Peeters S.H."/>
            <person name="Heuer A."/>
            <person name="Rast P."/>
            <person name="Oberbeckmann S."/>
            <person name="Bunk B."/>
            <person name="Jeske O."/>
            <person name="Meyerdierks A."/>
            <person name="Storesund J.E."/>
            <person name="Kallscheuer N."/>
            <person name="Luecker S."/>
            <person name="Lage O.M."/>
            <person name="Pohl T."/>
            <person name="Merkel B.J."/>
            <person name="Hornburger P."/>
            <person name="Mueller R.-W."/>
            <person name="Bruemmer F."/>
            <person name="Labrenz M."/>
            <person name="Spormann A.M."/>
            <person name="Op den Camp H."/>
            <person name="Overmann J."/>
            <person name="Amann R."/>
            <person name="Jetten M.S.M."/>
            <person name="Mascher T."/>
            <person name="Medema M.H."/>
            <person name="Devos D.P."/>
            <person name="Kaster A.-K."/>
            <person name="Ovreas L."/>
            <person name="Rohde M."/>
            <person name="Galperin M.Y."/>
            <person name="Jogler C."/>
        </authorList>
    </citation>
    <scope>NUCLEOTIDE SEQUENCE [LARGE SCALE GENOMIC DNA]</scope>
    <source>
        <strain evidence="3 4">ETA_A1</strain>
    </source>
</reference>
<accession>A0A517XR44</accession>
<evidence type="ECO:0000313" key="4">
    <source>
        <dbReference type="Proteomes" id="UP000319576"/>
    </source>
</evidence>
<evidence type="ECO:0000313" key="3">
    <source>
        <dbReference type="EMBL" id="QDU19985.1"/>
    </source>
</evidence>
<dbReference type="Proteomes" id="UP000319576">
    <property type="component" value="Chromosome"/>
</dbReference>
<gene>
    <name evidence="3" type="ORF">ETAA1_19280</name>
</gene>
<dbReference type="InterPro" id="IPR015330">
    <property type="entry name" value="DNA_primase/pol_bifunc_N"/>
</dbReference>
<dbReference type="KEGG" id="uli:ETAA1_19280"/>
<keyword evidence="4" id="KW-1185">Reference proteome</keyword>
<evidence type="ECO:0000256" key="1">
    <source>
        <dbReference type="SAM" id="MobiDB-lite"/>
    </source>
</evidence>
<feature type="domain" description="DNA primase/polymerase bifunctional N-terminal" evidence="2">
    <location>
        <begin position="11"/>
        <end position="181"/>
    </location>
</feature>
<dbReference type="AlphaFoldDB" id="A0A517XR44"/>
<dbReference type="RefSeq" id="WP_202920792.1">
    <property type="nucleotide sequence ID" value="NZ_CP036273.1"/>
</dbReference>
<name>A0A517XR44_9BACT</name>
<dbReference type="EMBL" id="CP036273">
    <property type="protein sequence ID" value="QDU19985.1"/>
    <property type="molecule type" value="Genomic_DNA"/>
</dbReference>
<protein>
    <recommendedName>
        <fullName evidence="2">DNA primase/polymerase bifunctional N-terminal domain-containing protein</fullName>
    </recommendedName>
</protein>
<feature type="region of interest" description="Disordered" evidence="1">
    <location>
        <begin position="279"/>
        <end position="313"/>
    </location>
</feature>
<dbReference type="SMART" id="SM00943">
    <property type="entry name" value="Prim-Pol"/>
    <property type="match status" value="1"/>
</dbReference>
<feature type="compositionally biased region" description="Pro residues" evidence="1">
    <location>
        <begin position="302"/>
        <end position="313"/>
    </location>
</feature>
<evidence type="ECO:0000259" key="2">
    <source>
        <dbReference type="SMART" id="SM00943"/>
    </source>
</evidence>
<dbReference type="CDD" id="cd04859">
    <property type="entry name" value="Prim_Pol"/>
    <property type="match status" value="1"/>
</dbReference>
<dbReference type="Pfam" id="PF09250">
    <property type="entry name" value="Prim-Pol"/>
    <property type="match status" value="1"/>
</dbReference>
<dbReference type="SUPFAM" id="SSF56747">
    <property type="entry name" value="Prim-pol domain"/>
    <property type="match status" value="1"/>
</dbReference>
<organism evidence="3 4">
    <name type="scientific">Urbifossiella limnaea</name>
    <dbReference type="NCBI Taxonomy" id="2528023"/>
    <lineage>
        <taxon>Bacteria</taxon>
        <taxon>Pseudomonadati</taxon>
        <taxon>Planctomycetota</taxon>
        <taxon>Planctomycetia</taxon>
        <taxon>Gemmatales</taxon>
        <taxon>Gemmataceae</taxon>
        <taxon>Urbifossiella</taxon>
    </lineage>
</organism>
<sequence length="800" mass="85599">MTTPNALLAAAIAYAARGWPVLALHNPVNGGCSCRKADCAQVGKHPRTAHGVKDATIDEVTIRGWWRKWPDANVGVATGAAAGIWMLGPDGDAGLADLARLIDEHGPVPPTRRGRSGSGGAHLVLNWPADGVPLTNRKNHRGLRIDVRGEGGYFVAPPSANAIGAYAWTDARDPADAPAWLLAWVRGTSLKLTATPRPGAEERARAYLKKCDGAVSGQDGHGQTFAVARALAWGFALPDDVVLRLLRDDYNPRCTPPWSEAELAHKAADAATRDYGKPRGYLLDADDGGGGRAASSAQSAETPPPGWAPPVPLPTLPPVPEFPLAVFPEKVADYWRAAAESLHVPVDYVAVPGLTLLGAAVGRSRAAEVKPGYTEVPLLWVVVVAPPGSTKSASLGSARAPLVKAERVWADAHRKEMSLFDAEADRHAARMKEWKTGGCEGEPPTPPRRPVLRQATLDDTTTEAAAKVLADNPRGVAVVKDELSAFVRSMDQYKGGKGADRQFWLSAWAGATAKVNRAKDHAAGPLVIPHPFVAVCGMLCPDALAELRGDNRHGDAPGDGFLDRFLFSFPDPLPAVAETFATVPEALAVGYAEVVLDLLGMEMVPETDGPGSTPHYRPYFVRLSPMARTAWQEFTDAVATRMNALDTSDPFRGVLSKLRGYGARFAALLWSVRRVCGPGGSEEPIDVDVVAGASALVDYFIAHAARAHGRGWADKSGRVARRLLARLVRHPEVAAFTRTQAFQWVKDKGDVASAAVLTPVFALLVDHGYIRPVNRPENVRPGPIPETYEVNPSWNRATWE</sequence>
<proteinExistence type="predicted"/>
<dbReference type="InterPro" id="IPR025048">
    <property type="entry name" value="DUF3987"/>
</dbReference>